<dbReference type="SMART" id="SM00267">
    <property type="entry name" value="GGDEF"/>
    <property type="match status" value="1"/>
</dbReference>
<feature type="domain" description="GGDEF" evidence="1">
    <location>
        <begin position="45"/>
        <end position="177"/>
    </location>
</feature>
<dbReference type="Pfam" id="PF13424">
    <property type="entry name" value="TPR_12"/>
    <property type="match status" value="2"/>
</dbReference>
<dbReference type="EMBL" id="CP003065">
    <property type="protein sequence ID" value="AEV69165.1"/>
    <property type="molecule type" value="Genomic_DNA"/>
</dbReference>
<dbReference type="eggNOG" id="COG3903">
    <property type="taxonomic scope" value="Bacteria"/>
</dbReference>
<dbReference type="SUPFAM" id="SSF48452">
    <property type="entry name" value="TPR-like"/>
    <property type="match status" value="2"/>
</dbReference>
<protein>
    <submittedName>
        <fullName evidence="2">Diguanylate cyclase (GGDEF) domain-containing protein</fullName>
    </submittedName>
</protein>
<dbReference type="PRINTS" id="PR00364">
    <property type="entry name" value="DISEASERSIST"/>
</dbReference>
<dbReference type="RefSeq" id="WP_014255729.1">
    <property type="nucleotide sequence ID" value="NC_016627.1"/>
</dbReference>
<organism evidence="2 3">
    <name type="scientific">Acetivibrio clariflavus (strain DSM 19732 / NBRC 101661 / EBR45)</name>
    <name type="common">Clostridium clariflavum</name>
    <dbReference type="NCBI Taxonomy" id="720554"/>
    <lineage>
        <taxon>Bacteria</taxon>
        <taxon>Bacillati</taxon>
        <taxon>Bacillota</taxon>
        <taxon>Clostridia</taxon>
        <taxon>Eubacteriales</taxon>
        <taxon>Oscillospiraceae</taxon>
        <taxon>Acetivibrio</taxon>
    </lineage>
</organism>
<evidence type="ECO:0000259" key="1">
    <source>
        <dbReference type="PROSITE" id="PS50887"/>
    </source>
</evidence>
<dbReference type="eggNOG" id="COG3706">
    <property type="taxonomic scope" value="Bacteria"/>
</dbReference>
<dbReference type="FunFam" id="3.30.70.270:FF:000001">
    <property type="entry name" value="Diguanylate cyclase domain protein"/>
    <property type="match status" value="1"/>
</dbReference>
<dbReference type="Gene3D" id="3.40.50.300">
    <property type="entry name" value="P-loop containing nucleotide triphosphate hydrolases"/>
    <property type="match status" value="2"/>
</dbReference>
<sequence length="1250" mass="141873">MQESSSFNKMQQDFAIHDTLTGAYSRALLDEQFPDEIERCSRYGIPLSLCLIDIDYFKSINDAYGHMRGDQVLKTFVNRLNSLMRKSDILFRYGGDEFVLLMMNTHKEQALYLSSRLLDKIRMVPFSGEPPLNISLSIGVASFPDDALSAEDMFNIADQRCYEAKRRGRGQVVGETSKFKNDIVFNKMSRLIERDEAISKLNSFLELLPENGRGVLSVIGPKGSGRTSFLSKVESAAKMGNFEVLFLTAKYELKSKAYGLFIDVQNEEFDFSKFNTEEFEDLISKKIENQKKSGFIVVLDNLAFVDHATLNLLRNCIIGKKLPCFGLVYSSEPDTVRNFEYLDVQLMDTIYIKPFSPKGVNIFIRSVLSWDPPADFLDWLYTQTMGYPKLLSESLSYLIENGTIKKNGEHKWLVEPNYSAIKLDKRLNKFGKMPQNNLPAYLTDFIGRETEISQISMLLDRSRLITLVGPGGIGKTRLALQVASMRLHDFEDGVFFVSLASVTKPDLVISTIAKAMDIVETSGQSILDAMKSALKDKHRLIILDNFEQVIAAAPMIAELLAYARLVTVMVTSREALHVSGEHVFNVPPLAIPELEQGDSLEKMMQQAAIALFVSRAQAVQYNFVLTKENIGLVAELCARLDGIPLAIELAASNVGRISLAEMLEQSRNRLKWLNNGPRDMPSRHQTLRSTIEWGYSLLNEDEQKLFVGLGVFVGSFTKDAVEKIMGEELNLTVSTEECLFSLLDKSLIKNVTKSLSQEEYCFEMLETIHEFALERLQSSGKKTALERKHAYYYKSLVEEVAENMSGPEQYMYLNRLEHSYLNILAAIEWARKNGEIELEVDLAVGLGAYWELRGRWSEGILIMNGIVKRYTGSLKSRKFAMIYHWLGRLVQLEGDCDKSIKLLNTGLEISKMNNDSIGEAFILHKLGWGYYVYADQSRIDDLWNRSLSLFRETDYKQGVVLILQDLCYVKYYEGDFKLVEKYSNESLKICKQLGDKRGISTALNRLGRLARGKGNYEHAERLFKEHLIVCEELKDKTGKVGTLKCLGELARSQRNFSMATEYYKECLKLAQEMGYKSFVASSLKDLGEIARCQGEFKLAKELYDESLAISLEANDNGETMWIYRNMAELEMYQGNYDKAREMYKKSLEVFFKYNQRNALFSMLILGGVAALAAYGGKIIDAAKLFGTADKLFESVGKLVSKDDADDYRRRFVEVQASLDIEDFNTAWTEGRYMPLENAMKSAMQHVSSNS</sequence>
<dbReference type="SMART" id="SM00028">
    <property type="entry name" value="TPR"/>
    <property type="match status" value="5"/>
</dbReference>
<dbReference type="InterPro" id="IPR049945">
    <property type="entry name" value="AAA_22"/>
</dbReference>
<dbReference type="InterPro" id="IPR043128">
    <property type="entry name" value="Rev_trsase/Diguanyl_cyclase"/>
</dbReference>
<dbReference type="Proteomes" id="UP000005435">
    <property type="component" value="Chromosome"/>
</dbReference>
<accession>G8M1F0</accession>
<dbReference type="Pfam" id="PF00990">
    <property type="entry name" value="GGDEF"/>
    <property type="match status" value="1"/>
</dbReference>
<dbReference type="STRING" id="720554.Clocl_2597"/>
<dbReference type="Pfam" id="PF13374">
    <property type="entry name" value="TPR_10"/>
    <property type="match status" value="1"/>
</dbReference>
<evidence type="ECO:0000313" key="3">
    <source>
        <dbReference type="Proteomes" id="UP000005435"/>
    </source>
</evidence>
<dbReference type="NCBIfam" id="TIGR00254">
    <property type="entry name" value="GGDEF"/>
    <property type="match status" value="1"/>
</dbReference>
<dbReference type="GO" id="GO:0016887">
    <property type="term" value="F:ATP hydrolysis activity"/>
    <property type="evidence" value="ECO:0007669"/>
    <property type="project" value="InterPro"/>
</dbReference>
<reference evidence="2 3" key="2">
    <citation type="journal article" date="2012" name="Stand. Genomic Sci.">
        <title>Complete Genome Sequence of Clostridium clariflavum DSM 19732.</title>
        <authorList>
            <person name="Izquierdo J.A."/>
            <person name="Goodwin L."/>
            <person name="Davenport K.W."/>
            <person name="Teshima H."/>
            <person name="Bruce D."/>
            <person name="Detter C."/>
            <person name="Tapia R."/>
            <person name="Han S."/>
            <person name="Land M."/>
            <person name="Hauser L."/>
            <person name="Jeffries C.D."/>
            <person name="Han J."/>
            <person name="Pitluck S."/>
            <person name="Nolan M."/>
            <person name="Chen A."/>
            <person name="Huntemann M."/>
            <person name="Mavromatis K."/>
            <person name="Mikhailova N."/>
            <person name="Liolios K."/>
            <person name="Woyke T."/>
            <person name="Lynd L.R."/>
        </authorList>
    </citation>
    <scope>NUCLEOTIDE SEQUENCE [LARGE SCALE GENOMIC DNA]</scope>
    <source>
        <strain evidence="3">DSM 19732 / NBRC 101661 / EBR45</strain>
    </source>
</reference>
<dbReference type="SUPFAM" id="SSF55073">
    <property type="entry name" value="Nucleotide cyclase"/>
    <property type="match status" value="1"/>
</dbReference>
<name>G8M1F0_ACECE</name>
<dbReference type="InterPro" id="IPR027417">
    <property type="entry name" value="P-loop_NTPase"/>
</dbReference>
<gene>
    <name evidence="2" type="ordered locus">Clocl_2597</name>
</gene>
<dbReference type="Pfam" id="PF13401">
    <property type="entry name" value="AAA_22"/>
    <property type="match status" value="1"/>
</dbReference>
<dbReference type="InterPro" id="IPR029787">
    <property type="entry name" value="Nucleotide_cyclase"/>
</dbReference>
<dbReference type="Gene3D" id="1.25.40.10">
    <property type="entry name" value="Tetratricopeptide repeat domain"/>
    <property type="match status" value="1"/>
</dbReference>
<dbReference type="InterPro" id="IPR000160">
    <property type="entry name" value="GGDEF_dom"/>
</dbReference>
<dbReference type="PANTHER" id="PTHR47691">
    <property type="entry name" value="REGULATOR-RELATED"/>
    <property type="match status" value="1"/>
</dbReference>
<dbReference type="AlphaFoldDB" id="G8M1F0"/>
<evidence type="ECO:0000313" key="2">
    <source>
        <dbReference type="EMBL" id="AEV69165.1"/>
    </source>
</evidence>
<dbReference type="PANTHER" id="PTHR47691:SF3">
    <property type="entry name" value="HTH-TYPE TRANSCRIPTIONAL REGULATOR RV0890C-RELATED"/>
    <property type="match status" value="1"/>
</dbReference>
<dbReference type="InterPro" id="IPR011990">
    <property type="entry name" value="TPR-like_helical_dom_sf"/>
</dbReference>
<proteinExistence type="predicted"/>
<dbReference type="CDD" id="cd01949">
    <property type="entry name" value="GGDEF"/>
    <property type="match status" value="1"/>
</dbReference>
<dbReference type="SUPFAM" id="SSF52540">
    <property type="entry name" value="P-loop containing nucleoside triphosphate hydrolases"/>
    <property type="match status" value="2"/>
</dbReference>
<keyword evidence="3" id="KW-1185">Reference proteome</keyword>
<dbReference type="HOGENOM" id="CLU_008612_0_0_9"/>
<reference evidence="3" key="1">
    <citation type="submission" date="2011-12" db="EMBL/GenBank/DDBJ databases">
        <title>Complete sequence of Clostridium clariflavum DSM 19732.</title>
        <authorList>
            <consortium name="US DOE Joint Genome Institute"/>
            <person name="Lucas S."/>
            <person name="Han J."/>
            <person name="Lapidus A."/>
            <person name="Cheng J.-F."/>
            <person name="Goodwin L."/>
            <person name="Pitluck S."/>
            <person name="Peters L."/>
            <person name="Teshima H."/>
            <person name="Detter J.C."/>
            <person name="Han C."/>
            <person name="Tapia R."/>
            <person name="Land M."/>
            <person name="Hauser L."/>
            <person name="Kyrpides N."/>
            <person name="Ivanova N."/>
            <person name="Pagani I."/>
            <person name="Kitzmiller T."/>
            <person name="Lynd L."/>
            <person name="Izquierdo J."/>
            <person name="Woyke T."/>
        </authorList>
    </citation>
    <scope>NUCLEOTIDE SEQUENCE [LARGE SCALE GENOMIC DNA]</scope>
    <source>
        <strain evidence="3">DSM 19732 / NBRC 101661 / EBR45</strain>
    </source>
</reference>
<dbReference type="InterPro" id="IPR019734">
    <property type="entry name" value="TPR_rpt"/>
</dbReference>
<dbReference type="PROSITE" id="PS50887">
    <property type="entry name" value="GGDEF"/>
    <property type="match status" value="1"/>
</dbReference>
<dbReference type="Gene3D" id="3.30.70.270">
    <property type="match status" value="1"/>
</dbReference>
<dbReference type="OrthoDB" id="9811542at2"/>
<dbReference type="KEGG" id="ccl:Clocl_2597"/>